<dbReference type="Proteomes" id="UP000190541">
    <property type="component" value="Unassembled WGS sequence"/>
</dbReference>
<evidence type="ECO:0000313" key="4">
    <source>
        <dbReference type="EMBL" id="SKB91587.1"/>
    </source>
</evidence>
<sequence>MDFIRMYNLKMRRVVVSCLWLSLLPLAQGAIAQQQIKYQVPPQSIVDLVDAPRAAVYRFSTDGRWLMILHPPGYQSIEQVAQPVLGIAGLRINPITNTWVAEQTDTYKAATIRDLKTGEEFELTGMPKDVQMADVKWSPKGNGIAFLNKSLNDTELWVADLDQRSARRILSQVNDTYGESFLWAKGGDALLVRQVIRNRGPVPPPPVVPEGPIVQENLGGKAPARTYQNLLANAHDEALMEYYLTAQLVEVALDGTAKDIGEPGIFERVSYSPNGKYLLVEKVVRPYSYVVPISSFPTAVAIWSVDGAPVKELHTTPLADNLPPSFDAVIAGPRNFAWQKNAEATLTWLEAPDEGNPEREVEFRDELFALDEPFDMQAKKKLYAANYRIRSVYWSEDRAIVSENWRKDRSTKLTWIDPASATVIKTLSTRKSEDTYTDPGNFIIGKKGLLLTDKKGRVFTTGTGASPEGDRPFVLRWQLNDGKVDTLFKSQRGYYEEPVFFNDSGIVYFTRESATESPNLFAVALRGKKESRLTDFPDPYPSLKSVQKQLLSYPRKDSLMLSATLYLPADFKKGDPPLPVLIWAYPREFKTKAAAGQVKGSAHRYPVLAFRSPVYWVTRGYAVLDQADMPIVGEGDSEPNDTFIQQIEDNARALIDYVVGMGVADRDRIAVGGHSYGAFMTANLLAHTDLFAAGIARSGAYNRTLTPFGFQGEARTYWQAKDVYDAMSPFTYAAQIKTPLLMTHGMDDENSGTFPIQSERLYAAIKGHGGTVRLVLLPKEFHGYRSREGVLHTFWEQDQWLENYVKNRKK</sequence>
<feature type="chain" id="PRO_5012459506" evidence="2">
    <location>
        <begin position="33"/>
        <end position="810"/>
    </location>
</feature>
<protein>
    <submittedName>
        <fullName evidence="4">Prolyl oligopeptidase family protein</fullName>
    </submittedName>
</protein>
<evidence type="ECO:0000313" key="5">
    <source>
        <dbReference type="Proteomes" id="UP000190541"/>
    </source>
</evidence>
<name>A0A1T5F5Z2_9SPHI</name>
<dbReference type="Gene3D" id="3.40.50.1820">
    <property type="entry name" value="alpha/beta hydrolase"/>
    <property type="match status" value="1"/>
</dbReference>
<accession>A0A1T5F5Z2</accession>
<dbReference type="SUPFAM" id="SSF53474">
    <property type="entry name" value="alpha/beta-Hydrolases"/>
    <property type="match status" value="1"/>
</dbReference>
<dbReference type="EMBL" id="FUYS01000013">
    <property type="protein sequence ID" value="SKB91587.1"/>
    <property type="molecule type" value="Genomic_DNA"/>
</dbReference>
<reference evidence="4 5" key="1">
    <citation type="submission" date="2017-02" db="EMBL/GenBank/DDBJ databases">
        <authorList>
            <person name="Peterson S.W."/>
        </authorList>
    </citation>
    <scope>NUCLEOTIDE SEQUENCE [LARGE SCALE GENOMIC DNA]</scope>
    <source>
        <strain evidence="4 5">DSM 22899</strain>
    </source>
</reference>
<dbReference type="AlphaFoldDB" id="A0A1T5F5Z2"/>
<organism evidence="4 5">
    <name type="scientific">Parapedobacter luteus</name>
    <dbReference type="NCBI Taxonomy" id="623280"/>
    <lineage>
        <taxon>Bacteria</taxon>
        <taxon>Pseudomonadati</taxon>
        <taxon>Bacteroidota</taxon>
        <taxon>Sphingobacteriia</taxon>
        <taxon>Sphingobacteriales</taxon>
        <taxon>Sphingobacteriaceae</taxon>
        <taxon>Parapedobacter</taxon>
    </lineage>
</organism>
<proteinExistence type="predicted"/>
<evidence type="ECO:0000256" key="1">
    <source>
        <dbReference type="ARBA" id="ARBA00022801"/>
    </source>
</evidence>
<feature type="domain" description="Peptidase S9 prolyl oligopeptidase catalytic" evidence="3">
    <location>
        <begin position="653"/>
        <end position="807"/>
    </location>
</feature>
<keyword evidence="1" id="KW-0378">Hydrolase</keyword>
<dbReference type="InterPro" id="IPR029058">
    <property type="entry name" value="AB_hydrolase_fold"/>
</dbReference>
<evidence type="ECO:0000259" key="3">
    <source>
        <dbReference type="Pfam" id="PF00326"/>
    </source>
</evidence>
<dbReference type="SUPFAM" id="SSF82171">
    <property type="entry name" value="DPP6 N-terminal domain-like"/>
    <property type="match status" value="1"/>
</dbReference>
<dbReference type="InterPro" id="IPR011042">
    <property type="entry name" value="6-blade_b-propeller_TolB-like"/>
</dbReference>
<dbReference type="PANTHER" id="PTHR42776">
    <property type="entry name" value="SERINE PEPTIDASE S9 FAMILY MEMBER"/>
    <property type="match status" value="1"/>
</dbReference>
<dbReference type="GO" id="GO:0004252">
    <property type="term" value="F:serine-type endopeptidase activity"/>
    <property type="evidence" value="ECO:0007669"/>
    <property type="project" value="TreeGrafter"/>
</dbReference>
<dbReference type="STRING" id="623280.SAMN05660226_03801"/>
<feature type="signal peptide" evidence="2">
    <location>
        <begin position="1"/>
        <end position="32"/>
    </location>
</feature>
<dbReference type="RefSeq" id="WP_245827016.1">
    <property type="nucleotide sequence ID" value="NZ_FUYS01000013.1"/>
</dbReference>
<dbReference type="PANTHER" id="PTHR42776:SF28">
    <property type="entry name" value="GLUTAMYL ENDOPEPTIDASE, CHLOROPLASTIC-RELATED"/>
    <property type="match status" value="1"/>
</dbReference>
<dbReference type="Gene3D" id="2.120.10.30">
    <property type="entry name" value="TolB, C-terminal domain"/>
    <property type="match status" value="1"/>
</dbReference>
<gene>
    <name evidence="4" type="ORF">SAMN05660226_03801</name>
</gene>
<dbReference type="GO" id="GO:0006508">
    <property type="term" value="P:proteolysis"/>
    <property type="evidence" value="ECO:0007669"/>
    <property type="project" value="InterPro"/>
</dbReference>
<dbReference type="Pfam" id="PF00326">
    <property type="entry name" value="Peptidase_S9"/>
    <property type="match status" value="1"/>
</dbReference>
<dbReference type="InterPro" id="IPR001375">
    <property type="entry name" value="Peptidase_S9_cat"/>
</dbReference>
<keyword evidence="2" id="KW-0732">Signal</keyword>
<evidence type="ECO:0000256" key="2">
    <source>
        <dbReference type="SAM" id="SignalP"/>
    </source>
</evidence>
<keyword evidence="5" id="KW-1185">Reference proteome</keyword>